<name>A0ABR4BAP7_9LECA</name>
<protein>
    <submittedName>
        <fullName evidence="1">Uncharacterized protein</fullName>
    </submittedName>
</protein>
<comment type="caution">
    <text evidence="1">The sequence shown here is derived from an EMBL/GenBank/DDBJ whole genome shotgun (WGS) entry which is preliminary data.</text>
</comment>
<accession>A0ABR4BAP7</accession>
<proteinExistence type="predicted"/>
<organism evidence="1 2">
    <name type="scientific">Lepraria finkii</name>
    <dbReference type="NCBI Taxonomy" id="1340010"/>
    <lineage>
        <taxon>Eukaryota</taxon>
        <taxon>Fungi</taxon>
        <taxon>Dikarya</taxon>
        <taxon>Ascomycota</taxon>
        <taxon>Pezizomycotina</taxon>
        <taxon>Lecanoromycetes</taxon>
        <taxon>OSLEUM clade</taxon>
        <taxon>Lecanoromycetidae</taxon>
        <taxon>Lecanorales</taxon>
        <taxon>Lecanorineae</taxon>
        <taxon>Stereocaulaceae</taxon>
        <taxon>Lepraria</taxon>
    </lineage>
</organism>
<reference evidence="1 2" key="1">
    <citation type="submission" date="2024-09" db="EMBL/GenBank/DDBJ databases">
        <title>Rethinking Asexuality: The Enigmatic Case of Functional Sexual Genes in Lepraria (Stereocaulaceae).</title>
        <authorList>
            <person name="Doellman M."/>
            <person name="Sun Y."/>
            <person name="Barcenas-Pena A."/>
            <person name="Lumbsch H.T."/>
            <person name="Grewe F."/>
        </authorList>
    </citation>
    <scope>NUCLEOTIDE SEQUENCE [LARGE SCALE GENOMIC DNA]</scope>
    <source>
        <strain evidence="1 2">Grewe 0041</strain>
    </source>
</reference>
<keyword evidence="2" id="KW-1185">Reference proteome</keyword>
<dbReference type="EMBL" id="JBHFEH010000024">
    <property type="protein sequence ID" value="KAL2052913.1"/>
    <property type="molecule type" value="Genomic_DNA"/>
</dbReference>
<dbReference type="Proteomes" id="UP001590951">
    <property type="component" value="Unassembled WGS sequence"/>
</dbReference>
<evidence type="ECO:0000313" key="2">
    <source>
        <dbReference type="Proteomes" id="UP001590951"/>
    </source>
</evidence>
<sequence length="147" mass="16789">MGGSLYVPYRISTSFCEHELKVKVAPPQSKEFLTMQGHHDSAGFIYDEMTQTDKFVKLLFDTILLQHVYVVALPTLDGEKETWKSGDNELCCWNVGLLLTSSVDVENQYRRVGYWAYSIYGSMRGLSKMDQLKTLIQHAECKIITLV</sequence>
<evidence type="ECO:0000313" key="1">
    <source>
        <dbReference type="EMBL" id="KAL2052913.1"/>
    </source>
</evidence>
<gene>
    <name evidence="1" type="ORF">ABVK25_006854</name>
</gene>